<evidence type="ECO:0000259" key="2">
    <source>
        <dbReference type="SMART" id="SM00382"/>
    </source>
</evidence>
<dbReference type="GO" id="GO:0003677">
    <property type="term" value="F:DNA binding"/>
    <property type="evidence" value="ECO:0007669"/>
    <property type="project" value="TreeGrafter"/>
</dbReference>
<dbReference type="InterPro" id="IPR003959">
    <property type="entry name" value="ATPase_AAA_core"/>
</dbReference>
<feature type="compositionally biased region" description="Basic and acidic residues" evidence="1">
    <location>
        <begin position="241"/>
        <end position="252"/>
    </location>
</feature>
<dbReference type="PANTHER" id="PTHR23389">
    <property type="entry name" value="CHROMOSOME TRANSMISSION FIDELITY FACTOR 18"/>
    <property type="match status" value="1"/>
</dbReference>
<feature type="compositionally biased region" description="Basic residues" evidence="1">
    <location>
        <begin position="109"/>
        <end position="118"/>
    </location>
</feature>
<dbReference type="SUPFAM" id="SSF52540">
    <property type="entry name" value="P-loop containing nucleoside triphosphate hydrolases"/>
    <property type="match status" value="1"/>
</dbReference>
<dbReference type="GO" id="GO:0061860">
    <property type="term" value="F:DNA clamp unloader activity"/>
    <property type="evidence" value="ECO:0007669"/>
    <property type="project" value="TreeGrafter"/>
</dbReference>
<dbReference type="InterPro" id="IPR003593">
    <property type="entry name" value="AAA+_ATPase"/>
</dbReference>
<feature type="compositionally biased region" description="Basic and acidic residues" evidence="1">
    <location>
        <begin position="1573"/>
        <end position="1586"/>
    </location>
</feature>
<keyword evidence="4" id="KW-1185">Reference proteome</keyword>
<dbReference type="EMBL" id="JAAGNN010000023">
    <property type="protein sequence ID" value="KAF4074070.1"/>
    <property type="molecule type" value="Genomic_DNA"/>
</dbReference>
<reference evidence="3 4" key="1">
    <citation type="submission" date="2020-02" db="EMBL/GenBank/DDBJ databases">
        <title>A chromosome-scale genome assembly of the black bullhead catfish (Ameiurus melas).</title>
        <authorList>
            <person name="Wen M."/>
            <person name="Zham M."/>
            <person name="Cabau C."/>
            <person name="Klopp C."/>
            <person name="Donnadieu C."/>
            <person name="Roques C."/>
            <person name="Bouchez O."/>
            <person name="Lampietro C."/>
            <person name="Jouanno E."/>
            <person name="Herpin A."/>
            <person name="Louis A."/>
            <person name="Berthelot C."/>
            <person name="Parey E."/>
            <person name="Roest-Crollius H."/>
            <person name="Braasch I."/>
            <person name="Postlethwait J."/>
            <person name="Robinson-Rechavi M."/>
            <person name="Echchiki A."/>
            <person name="Begum T."/>
            <person name="Montfort J."/>
            <person name="Schartl M."/>
            <person name="Bobe J."/>
            <person name="Guiguen Y."/>
        </authorList>
    </citation>
    <scope>NUCLEOTIDE SEQUENCE [LARGE SCALE GENOMIC DNA]</scope>
    <source>
        <strain evidence="3">M_S1</strain>
        <tissue evidence="3">Blood</tissue>
    </source>
</reference>
<feature type="region of interest" description="Disordered" evidence="1">
    <location>
        <begin position="46"/>
        <end position="126"/>
    </location>
</feature>
<dbReference type="Pfam" id="PF00004">
    <property type="entry name" value="AAA"/>
    <property type="match status" value="1"/>
</dbReference>
<gene>
    <name evidence="3" type="ORF">AMELA_G00250520</name>
</gene>
<feature type="compositionally biased region" description="Polar residues" evidence="1">
    <location>
        <begin position="1550"/>
        <end position="1560"/>
    </location>
</feature>
<evidence type="ECO:0000256" key="1">
    <source>
        <dbReference type="SAM" id="MobiDB-lite"/>
    </source>
</evidence>
<comment type="caution">
    <text evidence="3">The sequence shown here is derived from an EMBL/GenBank/DDBJ whole genome shotgun (WGS) entry which is preliminary data.</text>
</comment>
<dbReference type="Proteomes" id="UP000593565">
    <property type="component" value="Unassembled WGS sequence"/>
</dbReference>
<feature type="region of interest" description="Disordered" evidence="1">
    <location>
        <begin position="169"/>
        <end position="256"/>
    </location>
</feature>
<feature type="compositionally biased region" description="Basic and acidic residues" evidence="1">
    <location>
        <begin position="985"/>
        <end position="1000"/>
    </location>
</feature>
<sequence>MAGVVAMAAVLEDFEATQPCKKLRKDDDTSTPTTIKTITNYFLPLPKSVNKPFSPPRSNSIVNYFRKSSPAQEKPTSSQKCSPFPSKEVQSPTCEEVCPKMSRAEPRQKRTRKAKGKQNKLQEEEKDVLIDNCVLESPDESIIDEAGGVSMLGSDTAALLSQINDEIGLDEGNFKSEKAADDRKAKGGLQTRKSKNLATQSQTDDHFSNDNASSQEDKCRMKRSAASRRRKGNDSQSETCAAEHERSLHDASMEVNTDETSVLSCSTVTVSFEEFLQSQMQNEDEVTADSKSDTRASESSEAVSCKDAAVSPRTLTIQAEVHPISPGHESVKGPRLKMASIFTRNKKESQLKDGKKSSPENPRVNTDILPDLKRKSNVVLHEDDLELAVVESSSTSKCTQEERKQFMNAFKQPSQDGSKSKPSKGPSKPKPAKESSSETEEPEKQADESDPDRTTPEPSTEQKTVTGVGKKRGRKPVKKAQTDQVPVTPKRDELPTSTEVENMSGSIEDGNGPSVKELRRSTRDQTRRRAASLPDRNPSPRKTRICAKAGISAACQDDVAQASTPKSNRHRKNVYRAEILSPLEKRGSPIRMRITRMCPPATKTGDFEILSPLSVLESSSLKKRKRAKKLVQKAKALQKSKQTAAVEKAGVRCSTRTKESRRINYCEDEDSVVFLEDGLSNAAAATQESSNSQKKLRSLNEVLGKNIAPSKASKNVPASKLASMPVERRSQRSSAIIFILDDSSREGSENSQDDEQFRAKREFLKSGLPESFKKQIAKTAANREAYAQACTSFQSVVHVQQKPVDCSLWTLPWPENPFLSCLKECSHIPSATLVSLEDHAGHVTVPAQRTCREEVSGRRENFTEPVRERLLEEIITSNPSFPVQRFFTRFLKRHKEYLQAAIAEPVCGPKTATSVGLTESVGRKRKRVNDAERLGKLAKKQKSVHKEEEAVVILDIPGSASGGTPEATETVTRSSGRTRRSLRNKKTEEEPKSTEDKKQCDSVIILDSPPSETSTKDCVTEDVPWTEKYQPQHSGDVIGNTASVRKLHSWMKEWKLRADREERRKQQERKQGDDDSWLGGDSSEGLEDAEDMLCNTLLITGPTGVGKTAAVYACAQELGFKVFEVNCSSQRSGRQILSQLKEATQSHQVDIQGVNSHKPTFFNSYSSSSLSTKTGSSPSLESFIFVCVPQLSFSYHREGELPRRVVSSPRKPPQSPRGATPRKGSLAPKSLASFFKIGGRPTGKDDVNQDKKAQTSCPKTSGEVTQETKASSEEQSKRTATSLILFEEVDIIFDDDSGFLAAVKTFMMTTKRPVILTTSDPTFSAMFDCYFDEIHFKAPSLMDVVSYLQLLCLVENVRTDTQDLSCLLHWNRCDIRQSLLHLQFWTRSGGGRQVLRPILQSGASECEIKKEAAEVESVARGGTLPLASVPPCHVGCTESLLGLLNTQQEKGVEDLLKSEPSAVDRMRRLDLLSEAERTGVNLLYSNLEVLLPLPIRPLPDLVNRQRLSSNTETQPGLLSKYGNVVEQEEHSDDASPLKVSCRMRQKKQLYTDSKSALQSDSESEDGFLSLPKPRSDTKPAQDEVARDPPASKAVRMRVELSEAERKKSQCVSQCLSSLAEYLDHTSFLDSSLHYERPQAEGACRPQDFSRAGAEIKCGMTDDFRLECGAPMSGFDLEDIQGVLGSMGFYRCKARISEAWNKVQEMEEPMRTETVEELTLPVASHRQRFSLSHNKLLETRVMDMRREVLNTVLTSRSFSTQGNRVAATVDYLPSLRTICRSESLKEQGKVKRRFLHYLEGIHLDLTKSTLQHLASGFP</sequence>
<evidence type="ECO:0000313" key="4">
    <source>
        <dbReference type="Proteomes" id="UP000593565"/>
    </source>
</evidence>
<protein>
    <recommendedName>
        <fullName evidence="2">AAA+ ATPase domain-containing protein</fullName>
    </recommendedName>
</protein>
<feature type="compositionally biased region" description="Basic and acidic residues" evidence="1">
    <location>
        <begin position="288"/>
        <end position="298"/>
    </location>
</feature>
<dbReference type="SMART" id="SM00382">
    <property type="entry name" value="AAA"/>
    <property type="match status" value="1"/>
</dbReference>
<dbReference type="GO" id="GO:0005524">
    <property type="term" value="F:ATP binding"/>
    <property type="evidence" value="ECO:0007669"/>
    <property type="project" value="InterPro"/>
</dbReference>
<feature type="compositionally biased region" description="Basic and acidic residues" evidence="1">
    <location>
        <begin position="172"/>
        <end position="185"/>
    </location>
</feature>
<feature type="region of interest" description="Disordered" evidence="1">
    <location>
        <begin position="1201"/>
        <end position="1274"/>
    </location>
</feature>
<feature type="region of interest" description="Disordered" evidence="1">
    <location>
        <begin position="955"/>
        <end position="1019"/>
    </location>
</feature>
<accession>A0A7J5ZU66</accession>
<name>A0A7J5ZU66_AMEME</name>
<feature type="compositionally biased region" description="Basic and acidic residues" evidence="1">
    <location>
        <begin position="345"/>
        <end position="358"/>
    </location>
</feature>
<organism evidence="3 4">
    <name type="scientific">Ameiurus melas</name>
    <name type="common">Black bullhead</name>
    <name type="synonym">Silurus melas</name>
    <dbReference type="NCBI Taxonomy" id="219545"/>
    <lineage>
        <taxon>Eukaryota</taxon>
        <taxon>Metazoa</taxon>
        <taxon>Chordata</taxon>
        <taxon>Craniata</taxon>
        <taxon>Vertebrata</taxon>
        <taxon>Euteleostomi</taxon>
        <taxon>Actinopterygii</taxon>
        <taxon>Neopterygii</taxon>
        <taxon>Teleostei</taxon>
        <taxon>Ostariophysi</taxon>
        <taxon>Siluriformes</taxon>
        <taxon>Ictaluridae</taxon>
        <taxon>Ameiurus</taxon>
    </lineage>
</organism>
<feature type="region of interest" description="Disordered" evidence="1">
    <location>
        <begin position="280"/>
        <end position="309"/>
    </location>
</feature>
<dbReference type="Gene3D" id="3.40.50.300">
    <property type="entry name" value="P-loop containing nucleotide triphosphate hydrolases"/>
    <property type="match status" value="2"/>
</dbReference>
<feature type="region of interest" description="Disordered" evidence="1">
    <location>
        <begin position="1550"/>
        <end position="1592"/>
    </location>
</feature>
<dbReference type="InterPro" id="IPR027417">
    <property type="entry name" value="P-loop_NTPase"/>
</dbReference>
<feature type="compositionally biased region" description="Basic residues" evidence="1">
    <location>
        <begin position="469"/>
        <end position="478"/>
    </location>
</feature>
<proteinExistence type="predicted"/>
<feature type="compositionally biased region" description="Polar residues" evidence="1">
    <location>
        <begin position="495"/>
        <end position="505"/>
    </location>
</feature>
<feature type="compositionally biased region" description="Basic residues" evidence="1">
    <location>
        <begin position="220"/>
        <end position="231"/>
    </location>
</feature>
<feature type="compositionally biased region" description="Basic and acidic residues" evidence="1">
    <location>
        <begin position="431"/>
        <end position="455"/>
    </location>
</feature>
<evidence type="ECO:0000313" key="3">
    <source>
        <dbReference type="EMBL" id="KAF4074070.1"/>
    </source>
</evidence>
<feature type="compositionally biased region" description="Basic and acidic residues" evidence="1">
    <location>
        <begin position="1242"/>
        <end position="1253"/>
    </location>
</feature>
<feature type="compositionally biased region" description="Polar residues" evidence="1">
    <location>
        <begin position="69"/>
        <end position="81"/>
    </location>
</feature>
<dbReference type="PANTHER" id="PTHR23389:SF21">
    <property type="entry name" value="ATPASE FAMILY AAA DOMAIN-CONTAINING PROTEIN 5"/>
    <property type="match status" value="1"/>
</dbReference>
<feature type="compositionally biased region" description="Basic and acidic residues" evidence="1">
    <location>
        <begin position="516"/>
        <end position="527"/>
    </location>
</feature>
<feature type="domain" description="AAA+ ATPase" evidence="2">
    <location>
        <begin position="1093"/>
        <end position="1340"/>
    </location>
</feature>
<feature type="region of interest" description="Disordered" evidence="1">
    <location>
        <begin position="340"/>
        <end position="543"/>
    </location>
</feature>
<dbReference type="GO" id="GO:0005634">
    <property type="term" value="C:nucleus"/>
    <property type="evidence" value="ECO:0007669"/>
    <property type="project" value="TreeGrafter"/>
</dbReference>
<feature type="compositionally biased region" description="Polar residues" evidence="1">
    <location>
        <begin position="1254"/>
        <end position="1269"/>
    </location>
</feature>
<feature type="compositionally biased region" description="Basic and acidic residues" evidence="1">
    <location>
        <begin position="1059"/>
        <end position="1073"/>
    </location>
</feature>
<dbReference type="GO" id="GO:0016887">
    <property type="term" value="F:ATP hydrolysis activity"/>
    <property type="evidence" value="ECO:0007669"/>
    <property type="project" value="InterPro"/>
</dbReference>
<feature type="region of interest" description="Disordered" evidence="1">
    <location>
        <begin position="1059"/>
        <end position="1084"/>
    </location>
</feature>
<dbReference type="CDD" id="cd00009">
    <property type="entry name" value="AAA"/>
    <property type="match status" value="1"/>
</dbReference>